<dbReference type="PROSITE" id="PS51688">
    <property type="entry name" value="ICA"/>
    <property type="match status" value="1"/>
</dbReference>
<organism evidence="2">
    <name type="scientific">Pseudomonas sp. Hg7Tf</name>
    <dbReference type="NCBI Taxonomy" id="3236988"/>
    <lineage>
        <taxon>Bacteria</taxon>
        <taxon>Pseudomonadati</taxon>
        <taxon>Pseudomonadota</taxon>
        <taxon>Gammaproteobacteria</taxon>
        <taxon>Pseudomonadales</taxon>
        <taxon>Pseudomonadaceae</taxon>
        <taxon>Pseudomonas</taxon>
    </lineage>
</organism>
<dbReference type="CDD" id="cd19958">
    <property type="entry name" value="pyocin_knob"/>
    <property type="match status" value="1"/>
</dbReference>
<accession>A0AB39I1W6</accession>
<gene>
    <name evidence="2" type="ORF">AB4Y39_06270</name>
</gene>
<dbReference type="RefSeq" id="WP_280041317.1">
    <property type="nucleotide sequence ID" value="NZ_CP162607.1"/>
</dbReference>
<dbReference type="Pfam" id="PF13884">
    <property type="entry name" value="Peptidase_S74"/>
    <property type="match status" value="1"/>
</dbReference>
<feature type="domain" description="Peptidase S74" evidence="1">
    <location>
        <begin position="357"/>
        <end position="530"/>
    </location>
</feature>
<name>A0AB39I1W6_9PSED</name>
<reference evidence="2" key="1">
    <citation type="submission" date="2024-07" db="EMBL/GenBank/DDBJ databases">
        <title>Identification and characteristics of a novel species of coltsfoot's symbiotic bacteria.</title>
        <authorList>
            <person name="Juszczyk A."/>
            <person name="Jasielczuk I."/>
            <person name="Gurgul A."/>
            <person name="Rogala M."/>
            <person name="Kowalczyk A."/>
            <person name="Szmatola T."/>
            <person name="Kosecka-Strojek M."/>
            <person name="Arent Z."/>
            <person name="Latowski D."/>
        </authorList>
    </citation>
    <scope>NUCLEOTIDE SEQUENCE</scope>
    <source>
        <strain evidence="2">Hg7Tf</strain>
    </source>
</reference>
<dbReference type="CDD" id="cd10144">
    <property type="entry name" value="Peptidase_S74_CIMCD"/>
    <property type="match status" value="1"/>
</dbReference>
<proteinExistence type="predicted"/>
<dbReference type="Gene3D" id="1.10.10.10">
    <property type="entry name" value="Winged helix-like DNA-binding domain superfamily/Winged helix DNA-binding domain"/>
    <property type="match status" value="1"/>
</dbReference>
<dbReference type="InterPro" id="IPR036388">
    <property type="entry name" value="WH-like_DNA-bd_sf"/>
</dbReference>
<evidence type="ECO:0000259" key="1">
    <source>
        <dbReference type="PROSITE" id="PS51688"/>
    </source>
</evidence>
<sequence>MPWYREGKVAITAGQTTVTGTGTNFAVNSRVGDAFQGPDGRRYEVTNIASATVLSILPAYQGPTVAAGAYVIEPVHGYPKALTDSFREVNAQWGTTLAGLGAVSTEDVVPLAKGGTDATTAAQARTNLGLGTAATATLQSSGYDSSAGAVLKMGAFGLGAGMLLPPGNNFDGITTTGFYTGNGSTTGRPPQVGAAQSYLQHWQHSNPAYACQEFFQLGTGSIKYARSKFNGVWGSWDLQQYNENINAVMNQEIAGIKTFTGSQLRYRGPTPGLWCEDSTSNIGGIWMVLAGGSFQFQHRLSGFGGSAGVSPLYFNLADKFASFAYSLQSGIDNGLTNGAPNRRWSVVYAGSGVINTSDAREKTEVAALSSGEISAAKLLSKEIGTYRWLKVVEEKGDAARHHVGLTVQRAIEIMTSCGLDPMIYGFICYDKWDAVDEVVQVTRLGRVYVKATDEAPEYTVMEDVEESAASPDTGTFWEFTHEQVTVITEGVEAGDRYSFRTDELNMFIAAGLQANQEALEARLAALEAST</sequence>
<protein>
    <submittedName>
        <fullName evidence="2">Tail fiber domain-containing protein</fullName>
    </submittedName>
</protein>
<dbReference type="AlphaFoldDB" id="A0AB39I1W6"/>
<dbReference type="EMBL" id="CP162607">
    <property type="protein sequence ID" value="XDK38267.1"/>
    <property type="molecule type" value="Genomic_DNA"/>
</dbReference>
<dbReference type="InterPro" id="IPR030392">
    <property type="entry name" value="S74_ICA"/>
</dbReference>
<evidence type="ECO:0000313" key="2">
    <source>
        <dbReference type="EMBL" id="XDK38267.1"/>
    </source>
</evidence>